<evidence type="ECO:0000256" key="7">
    <source>
        <dbReference type="ARBA" id="ARBA00023002"/>
    </source>
</evidence>
<protein>
    <recommendedName>
        <fullName evidence="12">Methylenetetrahydrofolate reductase</fullName>
        <ecNumber evidence="12">1.5.1.54</ecNumber>
    </recommendedName>
</protein>
<evidence type="ECO:0000313" key="14">
    <source>
        <dbReference type="Proteomes" id="UP000183190"/>
    </source>
</evidence>
<evidence type="ECO:0000256" key="11">
    <source>
        <dbReference type="ARBA" id="ARBA00048628"/>
    </source>
</evidence>
<name>A0A1H6IEX7_RUMFL</name>
<keyword evidence="7 12" id="KW-0560">Oxidoreductase</keyword>
<dbReference type="CDD" id="cd00537">
    <property type="entry name" value="MTHFR"/>
    <property type="match status" value="1"/>
</dbReference>
<evidence type="ECO:0000256" key="5">
    <source>
        <dbReference type="ARBA" id="ARBA00022630"/>
    </source>
</evidence>
<dbReference type="PANTHER" id="PTHR45754:SF3">
    <property type="entry name" value="METHYLENETETRAHYDROFOLATE REDUCTASE (NADPH)"/>
    <property type="match status" value="1"/>
</dbReference>
<dbReference type="EMBL" id="FNWV01000002">
    <property type="protein sequence ID" value="SEH44992.1"/>
    <property type="molecule type" value="Genomic_DNA"/>
</dbReference>
<keyword evidence="4" id="KW-0028">Amino-acid biosynthesis</keyword>
<dbReference type="InterPro" id="IPR003171">
    <property type="entry name" value="Mehydrof_redctse-like"/>
</dbReference>
<dbReference type="GO" id="GO:0009086">
    <property type="term" value="P:methionine biosynthetic process"/>
    <property type="evidence" value="ECO:0007669"/>
    <property type="project" value="UniProtKB-KW"/>
</dbReference>
<keyword evidence="5 12" id="KW-0285">Flavoprotein</keyword>
<dbReference type="UniPathway" id="UPA00193"/>
<comment type="catalytic activity">
    <reaction evidence="11">
        <text>(6S)-5-methyl-5,6,7,8-tetrahydrofolate + NAD(+) = (6R)-5,10-methylene-5,6,7,8-tetrahydrofolate + NADH + H(+)</text>
        <dbReference type="Rhea" id="RHEA:19821"/>
        <dbReference type="ChEBI" id="CHEBI:15378"/>
        <dbReference type="ChEBI" id="CHEBI:15636"/>
        <dbReference type="ChEBI" id="CHEBI:18608"/>
        <dbReference type="ChEBI" id="CHEBI:57540"/>
        <dbReference type="ChEBI" id="CHEBI:57945"/>
        <dbReference type="EC" id="1.5.1.54"/>
    </reaction>
    <physiologicalReaction direction="right-to-left" evidence="11">
        <dbReference type="Rhea" id="RHEA:19823"/>
    </physiologicalReaction>
</comment>
<keyword evidence="8" id="KW-0520">NAD</keyword>
<dbReference type="InterPro" id="IPR029041">
    <property type="entry name" value="FAD-linked_oxidoreductase-like"/>
</dbReference>
<evidence type="ECO:0000256" key="2">
    <source>
        <dbReference type="ARBA" id="ARBA00004777"/>
    </source>
</evidence>
<evidence type="ECO:0000256" key="8">
    <source>
        <dbReference type="ARBA" id="ARBA00023027"/>
    </source>
</evidence>
<sequence>MHIKELFKDKTVFSFEVFPPKKTSPVDVIYSTLDELNDLHPDFISVTFGAGGSGNSRYALEIASKIKESGIIPMLHLPCINFTKSEIDAALDEAKERGIENILALRGDINPDIPPVNDFSYASDLITYIKSKGDFDIAGACYPECHPDADSLVDDIINLRKKVEAGADHLITQLFFDNDNFYEFREKAAIAGINIPIEAGIMPVVNKKQIERMVTTCGASLPSKFVRIMTKYEHNPEALRDAGIAYAVNQIVDLVASGVDGIHLYTMNNPYVARKISEAVSGIIKT</sequence>
<dbReference type="GO" id="GO:0005829">
    <property type="term" value="C:cytosol"/>
    <property type="evidence" value="ECO:0007669"/>
    <property type="project" value="InterPro"/>
</dbReference>
<dbReference type="InterPro" id="IPR004620">
    <property type="entry name" value="MTHF_reductase_bac"/>
</dbReference>
<dbReference type="GO" id="GO:0035999">
    <property type="term" value="P:tetrahydrofolate interconversion"/>
    <property type="evidence" value="ECO:0007669"/>
    <property type="project" value="UniProtKB-UniPathway"/>
</dbReference>
<dbReference type="PANTHER" id="PTHR45754">
    <property type="entry name" value="METHYLENETETRAHYDROFOLATE REDUCTASE"/>
    <property type="match status" value="1"/>
</dbReference>
<dbReference type="Proteomes" id="UP000183190">
    <property type="component" value="Unassembled WGS sequence"/>
</dbReference>
<dbReference type="AlphaFoldDB" id="A0A1H6IEX7"/>
<evidence type="ECO:0000256" key="4">
    <source>
        <dbReference type="ARBA" id="ARBA00022605"/>
    </source>
</evidence>
<evidence type="ECO:0000256" key="10">
    <source>
        <dbReference type="ARBA" id="ARBA00034478"/>
    </source>
</evidence>
<dbReference type="NCBIfam" id="TIGR00676">
    <property type="entry name" value="fadh2"/>
    <property type="match status" value="1"/>
</dbReference>
<proteinExistence type="inferred from homology"/>
<keyword evidence="9" id="KW-0486">Methionine biosynthesis</keyword>
<comment type="similarity">
    <text evidence="3 12">Belongs to the methylenetetrahydrofolate reductase family.</text>
</comment>
<comment type="pathway">
    <text evidence="2 12">One-carbon metabolism; tetrahydrofolate interconversion.</text>
</comment>
<dbReference type="GO" id="GO:0071949">
    <property type="term" value="F:FAD binding"/>
    <property type="evidence" value="ECO:0007669"/>
    <property type="project" value="TreeGrafter"/>
</dbReference>
<evidence type="ECO:0000256" key="9">
    <source>
        <dbReference type="ARBA" id="ARBA00023167"/>
    </source>
</evidence>
<keyword evidence="6 12" id="KW-0274">FAD</keyword>
<evidence type="ECO:0000256" key="6">
    <source>
        <dbReference type="ARBA" id="ARBA00022827"/>
    </source>
</evidence>
<gene>
    <name evidence="13" type="ORF">SAMN02910265_00686</name>
</gene>
<dbReference type="GO" id="GO:0106312">
    <property type="term" value="F:methylenetetrahydrofolate reductase (NADH) activity"/>
    <property type="evidence" value="ECO:0007669"/>
    <property type="project" value="UniProtKB-EC"/>
</dbReference>
<comment type="cofactor">
    <cofactor evidence="1 12">
        <name>FAD</name>
        <dbReference type="ChEBI" id="CHEBI:57692"/>
    </cofactor>
</comment>
<evidence type="ECO:0000313" key="13">
    <source>
        <dbReference type="EMBL" id="SEH44992.1"/>
    </source>
</evidence>
<evidence type="ECO:0000256" key="12">
    <source>
        <dbReference type="RuleBase" id="RU003862"/>
    </source>
</evidence>
<dbReference type="Gene3D" id="3.20.20.220">
    <property type="match status" value="1"/>
</dbReference>
<accession>A0A1H6IEX7</accession>
<reference evidence="13 14" key="1">
    <citation type="submission" date="2016-10" db="EMBL/GenBank/DDBJ databases">
        <authorList>
            <person name="de Groot N.N."/>
        </authorList>
    </citation>
    <scope>NUCLEOTIDE SEQUENCE [LARGE SCALE GENOMIC DNA]</scope>
    <source>
        <strain evidence="13 14">YAD2003</strain>
    </source>
</reference>
<evidence type="ECO:0000256" key="1">
    <source>
        <dbReference type="ARBA" id="ARBA00001974"/>
    </source>
</evidence>
<dbReference type="SUPFAM" id="SSF51730">
    <property type="entry name" value="FAD-linked oxidoreductase"/>
    <property type="match status" value="1"/>
</dbReference>
<dbReference type="EC" id="1.5.1.54" evidence="12"/>
<dbReference type="RefSeq" id="WP_074714502.1">
    <property type="nucleotide sequence ID" value="NZ_FNWV01000002.1"/>
</dbReference>
<evidence type="ECO:0000256" key="3">
    <source>
        <dbReference type="ARBA" id="ARBA00006743"/>
    </source>
</evidence>
<comment type="pathway">
    <text evidence="10">Amino-acid biosynthesis; L-methionine biosynthesis via de novo pathway.</text>
</comment>
<dbReference type="Pfam" id="PF02219">
    <property type="entry name" value="MTHFR"/>
    <property type="match status" value="1"/>
</dbReference>
<organism evidence="13 14">
    <name type="scientific">Ruminococcus flavefaciens</name>
    <dbReference type="NCBI Taxonomy" id="1265"/>
    <lineage>
        <taxon>Bacteria</taxon>
        <taxon>Bacillati</taxon>
        <taxon>Bacillota</taxon>
        <taxon>Clostridia</taxon>
        <taxon>Eubacteriales</taxon>
        <taxon>Oscillospiraceae</taxon>
        <taxon>Ruminococcus</taxon>
    </lineage>
</organism>
<dbReference type="OrthoDB" id="9812555at2"/>